<organism evidence="1 2">
    <name type="scientific">Colletotrichum scovillei</name>
    <dbReference type="NCBI Taxonomy" id="1209932"/>
    <lineage>
        <taxon>Eukaryota</taxon>
        <taxon>Fungi</taxon>
        <taxon>Dikarya</taxon>
        <taxon>Ascomycota</taxon>
        <taxon>Pezizomycotina</taxon>
        <taxon>Sordariomycetes</taxon>
        <taxon>Hypocreomycetidae</taxon>
        <taxon>Glomerellales</taxon>
        <taxon>Glomerellaceae</taxon>
        <taxon>Colletotrichum</taxon>
        <taxon>Colletotrichum acutatum species complex</taxon>
    </lineage>
</organism>
<dbReference type="AlphaFoldDB" id="A0A9P7UJ85"/>
<accession>A0A9P7UJ85</accession>
<evidence type="ECO:0000313" key="2">
    <source>
        <dbReference type="Proteomes" id="UP000699042"/>
    </source>
</evidence>
<name>A0A9P7UJ85_9PEZI</name>
<dbReference type="Proteomes" id="UP000699042">
    <property type="component" value="Unassembled WGS sequence"/>
</dbReference>
<keyword evidence="2" id="KW-1185">Reference proteome</keyword>
<keyword evidence="1" id="KW-0378">Hydrolase</keyword>
<keyword evidence="1" id="KW-0269">Exonuclease</keyword>
<reference evidence="1" key="1">
    <citation type="submission" date="2021-05" db="EMBL/GenBank/DDBJ databases">
        <title>Comparative genomics of three Colletotrichum scovillei strains and genetic complementation revealed genes involved fungal growth and virulence on chili pepper.</title>
        <authorList>
            <person name="Hsieh D.-K."/>
            <person name="Chuang S.-C."/>
            <person name="Chen C.-Y."/>
            <person name="Chao Y.-T."/>
            <person name="Lu M.-Y.J."/>
            <person name="Lee M.-H."/>
            <person name="Shih M.-C."/>
        </authorList>
    </citation>
    <scope>NUCLEOTIDE SEQUENCE</scope>
    <source>
        <strain evidence="1">Coll-153</strain>
    </source>
</reference>
<comment type="caution">
    <text evidence="1">The sequence shown here is derived from an EMBL/GenBank/DDBJ whole genome shotgun (WGS) entry which is preliminary data.</text>
</comment>
<gene>
    <name evidence="1" type="ORF">JMJ77_005975</name>
</gene>
<sequence length="173" mass="19638">MANLHSRIQEASKEELAQILKAVCSFTDTHYHVESVLDYLDDKKQSEAAAAAKRRLSTRRASLSNKSWAQPLPKTVKRNIKMCKLCELPFVEKENTNESCLYHWGKWLLECENEHEVWFADLDKAGEEFTSNKDAMCIIDCCNSQRGASKGCVKRKHVALVPDVDTSEDSSDN</sequence>
<protein>
    <submittedName>
        <fullName evidence="1">Exosome complex exonuclease</fullName>
    </submittedName>
</protein>
<dbReference type="EMBL" id="JAESDN010000001">
    <property type="protein sequence ID" value="KAG7058602.1"/>
    <property type="molecule type" value="Genomic_DNA"/>
</dbReference>
<dbReference type="GO" id="GO:0004527">
    <property type="term" value="F:exonuclease activity"/>
    <property type="evidence" value="ECO:0007669"/>
    <property type="project" value="UniProtKB-KW"/>
</dbReference>
<evidence type="ECO:0000313" key="1">
    <source>
        <dbReference type="EMBL" id="KAG7058602.1"/>
    </source>
</evidence>
<dbReference type="OrthoDB" id="4845601at2759"/>
<proteinExistence type="predicted"/>
<keyword evidence="1" id="KW-0540">Nuclease</keyword>